<dbReference type="Pfam" id="PF01613">
    <property type="entry name" value="Flavin_Reduct"/>
    <property type="match status" value="1"/>
</dbReference>
<dbReference type="InterPro" id="IPR012349">
    <property type="entry name" value="Split_barrel_FMN-bd"/>
</dbReference>
<dbReference type="SMART" id="SM00903">
    <property type="entry name" value="Flavin_Reduct"/>
    <property type="match status" value="1"/>
</dbReference>
<dbReference type="Proteomes" id="UP000754495">
    <property type="component" value="Unassembled WGS sequence"/>
</dbReference>
<evidence type="ECO:0000256" key="1">
    <source>
        <dbReference type="ARBA" id="ARBA00008898"/>
    </source>
</evidence>
<dbReference type="PANTHER" id="PTHR30466">
    <property type="entry name" value="FLAVIN REDUCTASE"/>
    <property type="match status" value="1"/>
</dbReference>
<organism evidence="4 5">
    <name type="scientific">Amycolatopsis viridis</name>
    <dbReference type="NCBI Taxonomy" id="185678"/>
    <lineage>
        <taxon>Bacteria</taxon>
        <taxon>Bacillati</taxon>
        <taxon>Actinomycetota</taxon>
        <taxon>Actinomycetes</taxon>
        <taxon>Pseudonocardiales</taxon>
        <taxon>Pseudonocardiaceae</taxon>
        <taxon>Amycolatopsis</taxon>
    </lineage>
</organism>
<accession>A0ABX0SRY6</accession>
<comment type="similarity">
    <text evidence="1">Belongs to the non-flavoprotein flavin reductase family.</text>
</comment>
<dbReference type="PANTHER" id="PTHR30466:SF11">
    <property type="entry name" value="FLAVIN-DEPENDENT MONOOXYGENASE, REDUCTASE SUBUNIT HSAB"/>
    <property type="match status" value="1"/>
</dbReference>
<dbReference type="InterPro" id="IPR002563">
    <property type="entry name" value="Flavin_Rdtase-like_dom"/>
</dbReference>
<gene>
    <name evidence="4" type="ORF">FHX46_002243</name>
</gene>
<sequence length="181" mass="18804">MSGVQLLEPSEVDDGVRAGPGRVLDGLPSCVTVVTAAAAAGPAGSAGHPVTPVSLDPPLVAFFAPGASRAVAAVRESGRFAVNVLAADQAALYDRFTRGTGDRFDPADWELGGPPRLRRALAVLECELEAVTPAGGRVMVLGRVRRLGARRAEPLVSWRGALHGLAHTPPEHPHYRALPAC</sequence>
<evidence type="ECO:0000313" key="4">
    <source>
        <dbReference type="EMBL" id="NIH79713.1"/>
    </source>
</evidence>
<proteinExistence type="inferred from homology"/>
<name>A0ABX0SRY6_9PSEU</name>
<dbReference type="Gene3D" id="2.30.110.10">
    <property type="entry name" value="Electron Transport, Fmn-binding Protein, Chain A"/>
    <property type="match status" value="1"/>
</dbReference>
<reference evidence="4 5" key="1">
    <citation type="submission" date="2020-03" db="EMBL/GenBank/DDBJ databases">
        <title>Sequencing the genomes of 1000 actinobacteria strains.</title>
        <authorList>
            <person name="Klenk H.-P."/>
        </authorList>
    </citation>
    <scope>NUCLEOTIDE SEQUENCE [LARGE SCALE GENOMIC DNA]</scope>
    <source>
        <strain evidence="4 5">DSM 45668</strain>
    </source>
</reference>
<evidence type="ECO:0000259" key="3">
    <source>
        <dbReference type="SMART" id="SM00903"/>
    </source>
</evidence>
<feature type="domain" description="Flavin reductase like" evidence="3">
    <location>
        <begin position="24"/>
        <end position="164"/>
    </location>
</feature>
<evidence type="ECO:0000313" key="5">
    <source>
        <dbReference type="Proteomes" id="UP000754495"/>
    </source>
</evidence>
<protein>
    <submittedName>
        <fullName evidence="4">Flavin reductase (DIM6/NTAB) family NADH-FMN oxidoreductase RutF</fullName>
    </submittedName>
</protein>
<evidence type="ECO:0000256" key="2">
    <source>
        <dbReference type="ARBA" id="ARBA00023002"/>
    </source>
</evidence>
<dbReference type="EMBL" id="JAANOU010000001">
    <property type="protein sequence ID" value="NIH79713.1"/>
    <property type="molecule type" value="Genomic_DNA"/>
</dbReference>
<dbReference type="InterPro" id="IPR050268">
    <property type="entry name" value="NADH-dep_flavin_reductase"/>
</dbReference>
<comment type="caution">
    <text evidence="4">The sequence shown here is derived from an EMBL/GenBank/DDBJ whole genome shotgun (WGS) entry which is preliminary data.</text>
</comment>
<keyword evidence="5" id="KW-1185">Reference proteome</keyword>
<dbReference type="SUPFAM" id="SSF50475">
    <property type="entry name" value="FMN-binding split barrel"/>
    <property type="match status" value="1"/>
</dbReference>
<keyword evidence="2" id="KW-0560">Oxidoreductase</keyword>
<dbReference type="RefSeq" id="WP_167113083.1">
    <property type="nucleotide sequence ID" value="NZ_JAANOU010000001.1"/>
</dbReference>